<dbReference type="AlphaFoldDB" id="A0A4C1WB54"/>
<protein>
    <submittedName>
        <fullName evidence="1">Uncharacterized protein</fullName>
    </submittedName>
</protein>
<reference evidence="1 2" key="1">
    <citation type="journal article" date="2019" name="Commun. Biol.">
        <title>The bagworm genome reveals a unique fibroin gene that provides high tensile strength.</title>
        <authorList>
            <person name="Kono N."/>
            <person name="Nakamura H."/>
            <person name="Ohtoshi R."/>
            <person name="Tomita M."/>
            <person name="Numata K."/>
            <person name="Arakawa K."/>
        </authorList>
    </citation>
    <scope>NUCLEOTIDE SEQUENCE [LARGE SCALE GENOMIC DNA]</scope>
</reference>
<organism evidence="1 2">
    <name type="scientific">Eumeta variegata</name>
    <name type="common">Bagworm moth</name>
    <name type="synonym">Eumeta japonica</name>
    <dbReference type="NCBI Taxonomy" id="151549"/>
    <lineage>
        <taxon>Eukaryota</taxon>
        <taxon>Metazoa</taxon>
        <taxon>Ecdysozoa</taxon>
        <taxon>Arthropoda</taxon>
        <taxon>Hexapoda</taxon>
        <taxon>Insecta</taxon>
        <taxon>Pterygota</taxon>
        <taxon>Neoptera</taxon>
        <taxon>Endopterygota</taxon>
        <taxon>Lepidoptera</taxon>
        <taxon>Glossata</taxon>
        <taxon>Ditrysia</taxon>
        <taxon>Tineoidea</taxon>
        <taxon>Psychidae</taxon>
        <taxon>Oiketicinae</taxon>
        <taxon>Eumeta</taxon>
    </lineage>
</organism>
<accession>A0A4C1WB54</accession>
<gene>
    <name evidence="1" type="ORF">EVAR_38976_1</name>
</gene>
<sequence>MVWSQREKWNRIELEEWHQDHGRQRDGLISKMKEFVVCQCGRNHEAKADSFTVLEPWCVQLGYSMKMGRLNDEIAHSHKIQTRSNSIRCFVSSSELVPVARSPSITPFYRLSTPFFDQPTPPTQIYILFLLKSLAKHW</sequence>
<dbReference type="Proteomes" id="UP000299102">
    <property type="component" value="Unassembled WGS sequence"/>
</dbReference>
<comment type="caution">
    <text evidence="1">The sequence shown here is derived from an EMBL/GenBank/DDBJ whole genome shotgun (WGS) entry which is preliminary data.</text>
</comment>
<evidence type="ECO:0000313" key="2">
    <source>
        <dbReference type="Proteomes" id="UP000299102"/>
    </source>
</evidence>
<name>A0A4C1WB54_EUMVA</name>
<proteinExistence type="predicted"/>
<dbReference type="EMBL" id="BGZK01000500">
    <property type="protein sequence ID" value="GBP47374.1"/>
    <property type="molecule type" value="Genomic_DNA"/>
</dbReference>
<evidence type="ECO:0000313" key="1">
    <source>
        <dbReference type="EMBL" id="GBP47374.1"/>
    </source>
</evidence>
<keyword evidence="2" id="KW-1185">Reference proteome</keyword>